<comment type="similarity">
    <text evidence="2 11 12">Belongs to the FGGY kinase family.</text>
</comment>
<feature type="binding site" evidence="11">
    <location>
        <position position="83"/>
    </location>
    <ligand>
        <name>sn-glycerol 3-phosphate</name>
        <dbReference type="ChEBI" id="CHEBI:57597"/>
    </ligand>
</feature>
<feature type="binding site" evidence="11">
    <location>
        <position position="134"/>
    </location>
    <ligand>
        <name>sn-glycerol 3-phosphate</name>
        <dbReference type="ChEBI" id="CHEBI:57597"/>
    </ligand>
</feature>
<feature type="binding site" evidence="11">
    <location>
        <position position="410"/>
    </location>
    <ligand>
        <name>ADP</name>
        <dbReference type="ChEBI" id="CHEBI:456216"/>
    </ligand>
</feature>
<evidence type="ECO:0000313" key="15">
    <source>
        <dbReference type="EMBL" id="GGA80107.1"/>
    </source>
</evidence>
<evidence type="ECO:0000256" key="7">
    <source>
        <dbReference type="ARBA" id="ARBA00022840"/>
    </source>
</evidence>
<keyword evidence="18" id="KW-1185">Reference proteome</keyword>
<evidence type="ECO:0000256" key="12">
    <source>
        <dbReference type="RuleBase" id="RU003733"/>
    </source>
</evidence>
<keyword evidence="4 11" id="KW-0547">Nucleotide-binding</keyword>
<dbReference type="GO" id="GO:0005829">
    <property type="term" value="C:cytosol"/>
    <property type="evidence" value="ECO:0007669"/>
    <property type="project" value="TreeGrafter"/>
</dbReference>
<name>A0A240C1P5_9STAP</name>
<evidence type="ECO:0000256" key="9">
    <source>
        <dbReference type="ARBA" id="ARBA00054633"/>
    </source>
</evidence>
<dbReference type="GO" id="GO:0019563">
    <property type="term" value="P:glycerol catabolic process"/>
    <property type="evidence" value="ECO:0007669"/>
    <property type="project" value="UniProtKB-UniRule"/>
</dbReference>
<dbReference type="SUPFAM" id="SSF53067">
    <property type="entry name" value="Actin-like ATPase domain"/>
    <property type="match status" value="2"/>
</dbReference>
<dbReference type="EMBL" id="BMCB01000001">
    <property type="protein sequence ID" value="GGA80107.1"/>
    <property type="molecule type" value="Genomic_DNA"/>
</dbReference>
<dbReference type="PROSITE" id="PS00933">
    <property type="entry name" value="FGGY_KINASES_1"/>
    <property type="match status" value="1"/>
</dbReference>
<feature type="binding site" evidence="11">
    <location>
        <position position="83"/>
    </location>
    <ligand>
        <name>glycerol</name>
        <dbReference type="ChEBI" id="CHEBI:17754"/>
    </ligand>
</feature>
<dbReference type="NCBIfam" id="NF000756">
    <property type="entry name" value="PRK00047.1"/>
    <property type="match status" value="1"/>
</dbReference>
<evidence type="ECO:0000256" key="1">
    <source>
        <dbReference type="ARBA" id="ARBA00005190"/>
    </source>
</evidence>
<keyword evidence="7 11" id="KW-0067">ATP-binding</keyword>
<reference evidence="18" key="3">
    <citation type="journal article" date="2019" name="Int. J. Syst. Evol. Microbiol.">
        <title>The Global Catalogue of Microorganisms (GCM) 10K type strain sequencing project: providing services to taxonomists for standard genome sequencing and annotation.</title>
        <authorList>
            <consortium name="The Broad Institute Genomics Platform"/>
            <consortium name="The Broad Institute Genome Sequencing Center for Infectious Disease"/>
            <person name="Wu L."/>
            <person name="Ma J."/>
        </authorList>
    </citation>
    <scope>NUCLEOTIDE SEQUENCE [LARGE SCALE GENOMIC DNA]</scope>
    <source>
        <strain evidence="18">CCM 4175</strain>
    </source>
</reference>
<dbReference type="GO" id="GO:0005524">
    <property type="term" value="F:ATP binding"/>
    <property type="evidence" value="ECO:0007669"/>
    <property type="project" value="UniProtKB-UniRule"/>
</dbReference>
<feature type="binding site" evidence="11">
    <location>
        <position position="82"/>
    </location>
    <ligand>
        <name>sn-glycerol 3-phosphate</name>
        <dbReference type="ChEBI" id="CHEBI:57597"/>
    </ligand>
</feature>
<evidence type="ECO:0000259" key="13">
    <source>
        <dbReference type="Pfam" id="PF00370"/>
    </source>
</evidence>
<comment type="subunit">
    <text evidence="10 11">Homotetramer and homodimer (in equilibrium).</text>
</comment>
<evidence type="ECO:0000256" key="11">
    <source>
        <dbReference type="HAMAP-Rule" id="MF_00186"/>
    </source>
</evidence>
<dbReference type="Proteomes" id="UP000243706">
    <property type="component" value="Chromosome 1"/>
</dbReference>
<feature type="binding site" evidence="11">
    <location>
        <position position="309"/>
    </location>
    <ligand>
        <name>ATP</name>
        <dbReference type="ChEBI" id="CHEBI:30616"/>
    </ligand>
</feature>
<feature type="binding site" evidence="11">
    <location>
        <position position="245"/>
    </location>
    <ligand>
        <name>glycerol</name>
        <dbReference type="ChEBI" id="CHEBI:17754"/>
    </ligand>
</feature>
<feature type="binding site" evidence="11">
    <location>
        <position position="14"/>
    </location>
    <ligand>
        <name>ATP</name>
        <dbReference type="ChEBI" id="CHEBI:30616"/>
    </ligand>
</feature>
<dbReference type="Pfam" id="PF02782">
    <property type="entry name" value="FGGY_C"/>
    <property type="match status" value="1"/>
</dbReference>
<feature type="binding site" evidence="11">
    <location>
        <position position="244"/>
    </location>
    <ligand>
        <name>glycerol</name>
        <dbReference type="ChEBI" id="CHEBI:17754"/>
    </ligand>
</feature>
<evidence type="ECO:0000256" key="5">
    <source>
        <dbReference type="ARBA" id="ARBA00022777"/>
    </source>
</evidence>
<proteinExistence type="inferred from homology"/>
<dbReference type="UniPathway" id="UPA00618">
    <property type="reaction ID" value="UER00672"/>
</dbReference>
<feature type="binding site" evidence="11">
    <location>
        <position position="309"/>
    </location>
    <ligand>
        <name>ADP</name>
        <dbReference type="ChEBI" id="CHEBI:456216"/>
    </ligand>
</feature>
<feature type="binding site" evidence="11">
    <location>
        <position position="12"/>
    </location>
    <ligand>
        <name>ATP</name>
        <dbReference type="ChEBI" id="CHEBI:30616"/>
    </ligand>
</feature>
<dbReference type="Pfam" id="PF00370">
    <property type="entry name" value="FGGY_N"/>
    <property type="match status" value="1"/>
</dbReference>
<dbReference type="GO" id="GO:0006072">
    <property type="term" value="P:glycerol-3-phosphate metabolic process"/>
    <property type="evidence" value="ECO:0007669"/>
    <property type="project" value="InterPro"/>
</dbReference>
<dbReference type="GO" id="GO:0004370">
    <property type="term" value="F:glycerol kinase activity"/>
    <property type="evidence" value="ECO:0007669"/>
    <property type="project" value="UniProtKB-UniRule"/>
</dbReference>
<reference evidence="16 17" key="2">
    <citation type="submission" date="2017-06" db="EMBL/GenBank/DDBJ databases">
        <authorList>
            <consortium name="Pathogen Informatics"/>
        </authorList>
    </citation>
    <scope>NUCLEOTIDE SEQUENCE [LARGE SCALE GENOMIC DNA]</scope>
    <source>
        <strain evidence="16 17">NCTC13833</strain>
    </source>
</reference>
<dbReference type="InterPro" id="IPR005999">
    <property type="entry name" value="Glycerol_kin"/>
</dbReference>
<gene>
    <name evidence="11 16" type="primary">glpK</name>
    <name evidence="15" type="ORF">GCM10007183_00310</name>
    <name evidence="16" type="ORF">SAMEA4412661_00920</name>
</gene>
<feature type="binding site" evidence="11">
    <location>
        <position position="12"/>
    </location>
    <ligand>
        <name>sn-glycerol 3-phosphate</name>
        <dbReference type="ChEBI" id="CHEBI:57597"/>
    </ligand>
</feature>
<feature type="binding site" evidence="11">
    <location>
        <position position="13"/>
    </location>
    <ligand>
        <name>ATP</name>
        <dbReference type="ChEBI" id="CHEBI:30616"/>
    </ligand>
</feature>
<feature type="binding site" evidence="11">
    <location>
        <position position="410"/>
    </location>
    <ligand>
        <name>ATP</name>
        <dbReference type="ChEBI" id="CHEBI:30616"/>
    </ligand>
</feature>
<feature type="binding site" evidence="11">
    <location>
        <position position="244"/>
    </location>
    <ligand>
        <name>sn-glycerol 3-phosphate</name>
        <dbReference type="ChEBI" id="CHEBI:57597"/>
    </ligand>
</feature>
<evidence type="ECO:0000313" key="18">
    <source>
        <dbReference type="Proteomes" id="UP000652995"/>
    </source>
</evidence>
<dbReference type="Proteomes" id="UP000652995">
    <property type="component" value="Unassembled WGS sequence"/>
</dbReference>
<dbReference type="KEGG" id="smus:C7J88_01375"/>
<keyword evidence="11" id="KW-0597">Phosphoprotein</keyword>
<dbReference type="HAMAP" id="MF_00186">
    <property type="entry name" value="Glycerol_kin"/>
    <property type="match status" value="1"/>
</dbReference>
<dbReference type="OrthoDB" id="9805576at2"/>
<keyword evidence="5 11" id="KW-0418">Kinase</keyword>
<comment type="activity regulation">
    <text evidence="11">Activated by phosphorylation and inhibited by fructose 1,6-bisphosphate (FBP).</text>
</comment>
<feature type="binding site" evidence="11">
    <location>
        <position position="12"/>
    </location>
    <ligand>
        <name>ADP</name>
        <dbReference type="ChEBI" id="CHEBI:456216"/>
    </ligand>
</feature>
<feature type="binding site" evidence="11">
    <location>
        <position position="266"/>
    </location>
    <ligand>
        <name>ADP</name>
        <dbReference type="ChEBI" id="CHEBI:456216"/>
    </ligand>
</feature>
<reference evidence="15" key="1">
    <citation type="journal article" date="2014" name="Int. J. Syst. Evol. Microbiol.">
        <title>Complete genome of a new Firmicutes species belonging to the dominant human colonic microbiota ('Ruminococcus bicirculans') reveals two chromosomes and a selective capacity to utilize plant glucans.</title>
        <authorList>
            <consortium name="NISC Comparative Sequencing Program"/>
            <person name="Wegmann U."/>
            <person name="Louis P."/>
            <person name="Goesmann A."/>
            <person name="Henrissat B."/>
            <person name="Duncan S.H."/>
            <person name="Flint H.J."/>
        </authorList>
    </citation>
    <scope>NUCLEOTIDE SEQUENCE</scope>
    <source>
        <strain evidence="15">CCM 4175</strain>
    </source>
</reference>
<reference evidence="15" key="4">
    <citation type="submission" date="2024-05" db="EMBL/GenBank/DDBJ databases">
        <authorList>
            <person name="Sun Q."/>
            <person name="Sedlacek I."/>
        </authorList>
    </citation>
    <scope>NUCLEOTIDE SEQUENCE</scope>
    <source>
        <strain evidence="15">CCM 4175</strain>
    </source>
</reference>
<organism evidence="16 17">
    <name type="scientific">Staphylococcus muscae</name>
    <dbReference type="NCBI Taxonomy" id="1294"/>
    <lineage>
        <taxon>Bacteria</taxon>
        <taxon>Bacillati</taxon>
        <taxon>Bacillota</taxon>
        <taxon>Bacilli</taxon>
        <taxon>Bacillales</taxon>
        <taxon>Staphylococcaceae</taxon>
        <taxon>Staphylococcus</taxon>
    </lineage>
</organism>
<protein>
    <recommendedName>
        <fullName evidence="11">Glycerol kinase</fullName>
        <ecNumber evidence="11">2.7.1.30</ecNumber>
    </recommendedName>
    <alternativeName>
        <fullName evidence="11">ATP:glycerol 3-phosphotransferase</fullName>
    </alternativeName>
    <alternativeName>
        <fullName evidence="11">Glycerokinase</fullName>
        <shortName evidence="11">GK</shortName>
    </alternativeName>
</protein>
<evidence type="ECO:0000256" key="2">
    <source>
        <dbReference type="ARBA" id="ARBA00009156"/>
    </source>
</evidence>
<feature type="binding site" evidence="11">
    <location>
        <position position="134"/>
    </location>
    <ligand>
        <name>glycerol</name>
        <dbReference type="ChEBI" id="CHEBI:17754"/>
    </ligand>
</feature>
<dbReference type="AlphaFoldDB" id="A0A240C1P5"/>
<sequence length="501" mass="55995">MGKYILAIDQGTTSSRAILFDENGEICGISQREFKQHFPKSGWVEHDANEIWTSVISVMASVLNENDITASEVAGIGITNQRETTVVWDKKTGRPVYHAIVWQSRQTQHICDQLKKDGHEPLFRKKTGLLLDPYFSGTKVKWILDNVDGAREKAENGDLLFGTIDSWLVWKLSGGKVHVTDYSNASRTLMYNIHDLEWDDELLELLDVPKQMLPEVRPSSEIYCETKDYHFFGQNVPIAGIAGDQQAALFGQACFERGDVKNTYGTGGFMLMNTGEKAVLSDHGLLTTIAYGIDGKVNYALEGSIFVSGSAIQWLRDGLRMIQSAPQSEDYAKRVDDTEGVYVVPAFVGLGTPYWDSEARGAIFGLTRGTKKEHFIRATLESLCYQTRDVIEAMAQDSGIDVNSLRVDGGAVQNNFLMQFQSDLLNIDVERPEVAETTALGAAYLAGIATGFWKDQSHVSNHWKLEKAFEPEMSEEKREQLYKGWKKAVEATQVFKLDDAE</sequence>
<evidence type="ECO:0000256" key="4">
    <source>
        <dbReference type="ARBA" id="ARBA00022741"/>
    </source>
</evidence>
<dbReference type="PROSITE" id="PS00445">
    <property type="entry name" value="FGGY_KINASES_2"/>
    <property type="match status" value="1"/>
</dbReference>
<feature type="binding site" evidence="11">
    <location>
        <position position="16"/>
    </location>
    <ligand>
        <name>ADP</name>
        <dbReference type="ChEBI" id="CHEBI:456216"/>
    </ligand>
</feature>
<evidence type="ECO:0000256" key="8">
    <source>
        <dbReference type="ARBA" id="ARBA00052101"/>
    </source>
</evidence>
<dbReference type="PANTHER" id="PTHR10196">
    <property type="entry name" value="SUGAR KINASE"/>
    <property type="match status" value="1"/>
</dbReference>
<feature type="domain" description="Carbohydrate kinase FGGY N-terminal" evidence="13">
    <location>
        <begin position="4"/>
        <end position="251"/>
    </location>
</feature>
<evidence type="ECO:0000259" key="14">
    <source>
        <dbReference type="Pfam" id="PF02782"/>
    </source>
</evidence>
<feature type="binding site" evidence="11">
    <location>
        <position position="313"/>
    </location>
    <ligand>
        <name>ATP</name>
        <dbReference type="ChEBI" id="CHEBI:30616"/>
    </ligand>
</feature>
<feature type="domain" description="Carbohydrate kinase FGGY C-terminal" evidence="14">
    <location>
        <begin position="261"/>
        <end position="449"/>
    </location>
</feature>
<comment type="function">
    <text evidence="9 11">Key enzyme in the regulation of glycerol uptake and metabolism. Catalyzes the phosphorylation of glycerol to yield sn-glycerol 3-phosphate.</text>
</comment>
<evidence type="ECO:0000256" key="6">
    <source>
        <dbReference type="ARBA" id="ARBA00022798"/>
    </source>
</evidence>
<dbReference type="Gene3D" id="3.30.420.40">
    <property type="match status" value="2"/>
</dbReference>
<dbReference type="RefSeq" id="WP_095116468.1">
    <property type="nucleotide sequence ID" value="NZ_BMCB01000001.1"/>
</dbReference>
<comment type="pathway">
    <text evidence="1 11">Polyol metabolism; glycerol degradation via glycerol kinase pathway; sn-glycerol 3-phosphate from glycerol: step 1/1.</text>
</comment>
<dbReference type="PIRSF" id="PIRSF000538">
    <property type="entry name" value="GlpK"/>
    <property type="match status" value="1"/>
</dbReference>
<comment type="PTM">
    <text evidence="11">The phosphoenolpyruvate-dependent sugar phosphotransferase system (PTS), including enzyme I, and histidine-containing protein (HPr) are required for the phosphorylation, which leads to the activation of the enzyme.</text>
</comment>
<feature type="modified residue" description="Phosphohistidine; by HPr" evidence="11">
    <location>
        <position position="230"/>
    </location>
</feature>
<dbReference type="FunFam" id="3.30.420.40:FF:000007">
    <property type="entry name" value="Glycerol kinase"/>
    <property type="match status" value="1"/>
</dbReference>
<dbReference type="NCBIfam" id="TIGR01311">
    <property type="entry name" value="glycerol_kin"/>
    <property type="match status" value="1"/>
</dbReference>
<feature type="binding site" evidence="11">
    <location>
        <position position="414"/>
    </location>
    <ligand>
        <name>ADP</name>
        <dbReference type="ChEBI" id="CHEBI:456216"/>
    </ligand>
</feature>
<dbReference type="InterPro" id="IPR043129">
    <property type="entry name" value="ATPase_NBD"/>
</dbReference>
<evidence type="ECO:0000256" key="10">
    <source>
        <dbReference type="ARBA" id="ARBA00063665"/>
    </source>
</evidence>
<dbReference type="CDD" id="cd07786">
    <property type="entry name" value="FGGY_EcGK_like"/>
    <property type="match status" value="1"/>
</dbReference>
<feature type="binding site" evidence="11">
    <location>
        <position position="82"/>
    </location>
    <ligand>
        <name>glycerol</name>
        <dbReference type="ChEBI" id="CHEBI:17754"/>
    </ligand>
</feature>
<evidence type="ECO:0000256" key="3">
    <source>
        <dbReference type="ARBA" id="ARBA00022679"/>
    </source>
</evidence>
<keyword evidence="3 11" id="KW-0808">Transferase</keyword>
<keyword evidence="6 11" id="KW-0319">Glycerol metabolism</keyword>
<dbReference type="InterPro" id="IPR018484">
    <property type="entry name" value="FGGY_N"/>
</dbReference>
<dbReference type="EMBL" id="LT906464">
    <property type="protein sequence ID" value="SNW02031.1"/>
    <property type="molecule type" value="Genomic_DNA"/>
</dbReference>
<accession>A0A240C1P5</accession>
<dbReference type="FunFam" id="3.30.420.40:FF:000008">
    <property type="entry name" value="Glycerol kinase"/>
    <property type="match status" value="1"/>
</dbReference>
<dbReference type="InterPro" id="IPR018483">
    <property type="entry name" value="Carb_kinase_FGGY_CS"/>
</dbReference>
<comment type="catalytic activity">
    <reaction evidence="8 11">
        <text>glycerol + ATP = sn-glycerol 3-phosphate + ADP + H(+)</text>
        <dbReference type="Rhea" id="RHEA:21644"/>
        <dbReference type="ChEBI" id="CHEBI:15378"/>
        <dbReference type="ChEBI" id="CHEBI:17754"/>
        <dbReference type="ChEBI" id="CHEBI:30616"/>
        <dbReference type="ChEBI" id="CHEBI:57597"/>
        <dbReference type="ChEBI" id="CHEBI:456216"/>
        <dbReference type="EC" id="2.7.1.30"/>
    </reaction>
</comment>
<dbReference type="EC" id="2.7.1.30" evidence="11"/>
<evidence type="ECO:0000313" key="16">
    <source>
        <dbReference type="EMBL" id="SNW02031.1"/>
    </source>
</evidence>
<dbReference type="InterPro" id="IPR000577">
    <property type="entry name" value="Carb_kinase_FGGY"/>
</dbReference>
<evidence type="ECO:0000313" key="17">
    <source>
        <dbReference type="Proteomes" id="UP000243706"/>
    </source>
</evidence>
<dbReference type="PANTHER" id="PTHR10196:SF69">
    <property type="entry name" value="GLYCEROL KINASE"/>
    <property type="match status" value="1"/>
</dbReference>
<dbReference type="InterPro" id="IPR018485">
    <property type="entry name" value="FGGY_C"/>
</dbReference>
<feature type="binding site" evidence="11">
    <location>
        <position position="266"/>
    </location>
    <ligand>
        <name>ATP</name>
        <dbReference type="ChEBI" id="CHEBI:30616"/>
    </ligand>
</feature>